<dbReference type="Pfam" id="PF00078">
    <property type="entry name" value="RVT_1"/>
    <property type="match status" value="1"/>
</dbReference>
<evidence type="ECO:0000313" key="2">
    <source>
        <dbReference type="EMBL" id="CAG9564402.1"/>
    </source>
</evidence>
<dbReference type="Proteomes" id="UP000789524">
    <property type="component" value="Unassembled WGS sequence"/>
</dbReference>
<dbReference type="InterPro" id="IPR043128">
    <property type="entry name" value="Rev_trsase/Diguanyl_cyclase"/>
</dbReference>
<dbReference type="GO" id="GO:0071897">
    <property type="term" value="P:DNA biosynthetic process"/>
    <property type="evidence" value="ECO:0007669"/>
    <property type="project" value="UniProtKB-ARBA"/>
</dbReference>
<gene>
    <name evidence="2" type="ORF">DCHRY22_LOCUS5405</name>
</gene>
<dbReference type="Gene3D" id="3.60.10.10">
    <property type="entry name" value="Endonuclease/exonuclease/phosphatase"/>
    <property type="match status" value="1"/>
</dbReference>
<dbReference type="Gene3D" id="3.30.70.270">
    <property type="match status" value="1"/>
</dbReference>
<reference evidence="2" key="1">
    <citation type="submission" date="2021-09" db="EMBL/GenBank/DDBJ databases">
        <authorList>
            <person name="Martin H S."/>
        </authorList>
    </citation>
    <scope>NUCLEOTIDE SEQUENCE</scope>
</reference>
<name>A0A8J2QJH1_9NEOP</name>
<dbReference type="PANTHER" id="PTHR47027">
    <property type="entry name" value="REVERSE TRANSCRIPTASE DOMAIN-CONTAINING PROTEIN"/>
    <property type="match status" value="1"/>
</dbReference>
<dbReference type="SUPFAM" id="SSF56219">
    <property type="entry name" value="DNase I-like"/>
    <property type="match status" value="1"/>
</dbReference>
<evidence type="ECO:0000313" key="3">
    <source>
        <dbReference type="Proteomes" id="UP000789524"/>
    </source>
</evidence>
<dbReference type="InterPro" id="IPR000477">
    <property type="entry name" value="RT_dom"/>
</dbReference>
<sequence>MPVPSPDKRGGFIAGLTTQHGKTDMVTNTSTTENTGTLKTRRPRLKKMDNRFSMRFGTWNIQTMLQAGKMMEVGDVLCRYNLDLIALQEVRWSGTGQIEKQNFTLYYSGATKQGLYGTGFMVGRKLKRSILGFEPISDRLCSIRVKGKLYNSTFICCYAPINDAADETKDQFYGDLQNVIEKVPRYDALIVLGDVNAQVGKEQAFGEVAGKHSLHDVTNDNGERLCFFAAANNLFISSTNFPHKAIHKGTWKVPGTDRVNQIDHILSSKRRMSNILDVRSYRGANCDSDHFLVVARARFRTQTEQCKSERRIRWATEKLKDGEINTKYKHEIAKQLELRLPQSDIELEWNSIKDGILEAAKEMIGEKQRVRPEEWYDEECREALERKNAARLIYLQSKSSTHKEKFKEERDKARRLLKRKKKASELRQMQALDDAGTRGSVRTFFKKVNLLRKGFQPRTNICRDGEGNALTDKTEILKRWREYFDNLLNVGSEAADRITFYDVEQEINPPTVTDVEKCIKYLKNNKASDFKQAFDSVNRHKIFDAMRLLGIPSKLVRLVEATMCNSKSVVAIQNDISDPFEIRSGVRQGDALSTVVFNLTLEAAIRNVGVKGLLDYNTSQLAAYADDIVITSRSQSSMIRHTTTLQMEAAKYGLMVNASKTKYLHSTRNPRPLQDVTIGDDTIEGVSSFKYLGSILSSRNRVGDEVNARIMAGSRCFYSLSKLFRSKYLSANSKLSIYKTIIRPVTTYGCEAWSLTALETQKLAVFERKVLRKVFGPVKDADGDYRIRMNHELEALMNRETIVRFIKSQRLRWAGHVERMGKNRAPKIMTDWKPQQRRPRGRPRKRWCDCIEDDLKALKCFTNWRRTAKDRRAWQSIVEEAKTHKGL</sequence>
<feature type="domain" description="Reverse transcriptase" evidence="1">
    <location>
        <begin position="364"/>
        <end position="696"/>
    </location>
</feature>
<comment type="caution">
    <text evidence="2">The sequence shown here is derived from an EMBL/GenBank/DDBJ whole genome shotgun (WGS) entry which is preliminary data.</text>
</comment>
<keyword evidence="3" id="KW-1185">Reference proteome</keyword>
<proteinExistence type="predicted"/>
<dbReference type="PROSITE" id="PS50878">
    <property type="entry name" value="RT_POL"/>
    <property type="match status" value="1"/>
</dbReference>
<accession>A0A8J2QJH1</accession>
<dbReference type="OrthoDB" id="414666at2759"/>
<evidence type="ECO:0000259" key="1">
    <source>
        <dbReference type="PROSITE" id="PS50878"/>
    </source>
</evidence>
<dbReference type="CDD" id="cd09076">
    <property type="entry name" value="L1-EN"/>
    <property type="match status" value="1"/>
</dbReference>
<dbReference type="EMBL" id="CAKASE010000051">
    <property type="protein sequence ID" value="CAG9564402.1"/>
    <property type="molecule type" value="Genomic_DNA"/>
</dbReference>
<organism evidence="2 3">
    <name type="scientific">Danaus chrysippus</name>
    <name type="common">African queen</name>
    <dbReference type="NCBI Taxonomy" id="151541"/>
    <lineage>
        <taxon>Eukaryota</taxon>
        <taxon>Metazoa</taxon>
        <taxon>Ecdysozoa</taxon>
        <taxon>Arthropoda</taxon>
        <taxon>Hexapoda</taxon>
        <taxon>Insecta</taxon>
        <taxon>Pterygota</taxon>
        <taxon>Neoptera</taxon>
        <taxon>Endopterygota</taxon>
        <taxon>Lepidoptera</taxon>
        <taxon>Glossata</taxon>
        <taxon>Ditrysia</taxon>
        <taxon>Papilionoidea</taxon>
        <taxon>Nymphalidae</taxon>
        <taxon>Danainae</taxon>
        <taxon>Danaini</taxon>
        <taxon>Danaina</taxon>
        <taxon>Danaus</taxon>
        <taxon>Anosia</taxon>
    </lineage>
</organism>
<dbReference type="PANTHER" id="PTHR47027:SF20">
    <property type="entry name" value="REVERSE TRANSCRIPTASE-LIKE PROTEIN WITH RNA-DIRECTED DNA POLYMERASE DOMAIN"/>
    <property type="match status" value="1"/>
</dbReference>
<dbReference type="AlphaFoldDB" id="A0A8J2QJH1"/>
<protein>
    <submittedName>
        <fullName evidence="2">(African queen) hypothetical protein</fullName>
    </submittedName>
</protein>
<dbReference type="InterPro" id="IPR036691">
    <property type="entry name" value="Endo/exonu/phosph_ase_sf"/>
</dbReference>
<dbReference type="SUPFAM" id="SSF56672">
    <property type="entry name" value="DNA/RNA polymerases"/>
    <property type="match status" value="1"/>
</dbReference>
<dbReference type="InterPro" id="IPR043502">
    <property type="entry name" value="DNA/RNA_pol_sf"/>
</dbReference>